<proteinExistence type="predicted"/>
<sequence>MRLAPGRIQRQLSALNKKAKRVAGHSISGARKRQLLDEITSEKNRLYQAGYLRLSLVEY</sequence>
<dbReference type="RefSeq" id="WP_248935730.1">
    <property type="nucleotide sequence ID" value="NZ_JAKILF010000003.1"/>
</dbReference>
<comment type="caution">
    <text evidence="1">The sequence shown here is derived from an EMBL/GenBank/DDBJ whole genome shotgun (WGS) entry which is preliminary data.</text>
</comment>
<dbReference type="Proteomes" id="UP001595621">
    <property type="component" value="Unassembled WGS sequence"/>
</dbReference>
<accession>A0ABV7GCV9</accession>
<organism evidence="1 2">
    <name type="scientific">Shewanella submarina</name>
    <dbReference type="NCBI Taxonomy" id="2016376"/>
    <lineage>
        <taxon>Bacteria</taxon>
        <taxon>Pseudomonadati</taxon>
        <taxon>Pseudomonadota</taxon>
        <taxon>Gammaproteobacteria</taxon>
        <taxon>Alteromonadales</taxon>
        <taxon>Shewanellaceae</taxon>
        <taxon>Shewanella</taxon>
    </lineage>
</organism>
<dbReference type="EMBL" id="JBHRTD010000012">
    <property type="protein sequence ID" value="MFC3138508.1"/>
    <property type="molecule type" value="Genomic_DNA"/>
</dbReference>
<name>A0ABV7GCV9_9GAMM</name>
<gene>
    <name evidence="1" type="ORF">ACFOE0_09960</name>
</gene>
<protein>
    <submittedName>
        <fullName evidence="1">Uncharacterized protein</fullName>
    </submittedName>
</protein>
<evidence type="ECO:0000313" key="1">
    <source>
        <dbReference type="EMBL" id="MFC3138508.1"/>
    </source>
</evidence>
<evidence type="ECO:0000313" key="2">
    <source>
        <dbReference type="Proteomes" id="UP001595621"/>
    </source>
</evidence>
<keyword evidence="2" id="KW-1185">Reference proteome</keyword>
<reference evidence="2" key="1">
    <citation type="journal article" date="2019" name="Int. J. Syst. Evol. Microbiol.">
        <title>The Global Catalogue of Microorganisms (GCM) 10K type strain sequencing project: providing services to taxonomists for standard genome sequencing and annotation.</title>
        <authorList>
            <consortium name="The Broad Institute Genomics Platform"/>
            <consortium name="The Broad Institute Genome Sequencing Center for Infectious Disease"/>
            <person name="Wu L."/>
            <person name="Ma J."/>
        </authorList>
    </citation>
    <scope>NUCLEOTIDE SEQUENCE [LARGE SCALE GENOMIC DNA]</scope>
    <source>
        <strain evidence="2">KCTC 52277</strain>
    </source>
</reference>